<organism evidence="2">
    <name type="scientific">freshwater metagenome</name>
    <dbReference type="NCBI Taxonomy" id="449393"/>
    <lineage>
        <taxon>unclassified sequences</taxon>
        <taxon>metagenomes</taxon>
        <taxon>ecological metagenomes</taxon>
    </lineage>
</organism>
<dbReference type="SUPFAM" id="SSF47819">
    <property type="entry name" value="HRDC-like"/>
    <property type="match status" value="1"/>
</dbReference>
<gene>
    <name evidence="2" type="ORF">UFOPK3472_04399</name>
</gene>
<dbReference type="PANTHER" id="PTHR47649">
    <property type="entry name" value="RIBONUCLEASE D"/>
    <property type="match status" value="1"/>
</dbReference>
<dbReference type="GO" id="GO:0003676">
    <property type="term" value="F:nucleic acid binding"/>
    <property type="evidence" value="ECO:0007669"/>
    <property type="project" value="InterPro"/>
</dbReference>
<proteinExistence type="predicted"/>
<dbReference type="SMART" id="SM00341">
    <property type="entry name" value="HRDC"/>
    <property type="match status" value="1"/>
</dbReference>
<sequence>MAAVRELWTTRDELAAKRDVAPSRVLPDSAIVAAATADPKSSRELEQLPVFGGPRQRRSSRLWASALTRARALPTAELPSMAASFDGPPPVNRWARRDPDAASRLADVRAAMTELSESVSVPVENLLMPDLLRRLVWDWQTPDDDGVDPGEMIDARLTEGGARPWQRSLVVPVLTKALHPSQVTDG</sequence>
<evidence type="ECO:0000313" key="2">
    <source>
        <dbReference type="EMBL" id="CAB4936512.1"/>
    </source>
</evidence>
<accession>A0A6J7J1W3</accession>
<feature type="domain" description="HRDC" evidence="1">
    <location>
        <begin position="1"/>
        <end position="77"/>
    </location>
</feature>
<dbReference type="InterPro" id="IPR051086">
    <property type="entry name" value="RNase_D-like"/>
</dbReference>
<name>A0A6J7J1W3_9ZZZZ</name>
<dbReference type="GO" id="GO:0000166">
    <property type="term" value="F:nucleotide binding"/>
    <property type="evidence" value="ECO:0007669"/>
    <property type="project" value="InterPro"/>
</dbReference>
<dbReference type="AlphaFoldDB" id="A0A6J7J1W3"/>
<dbReference type="InterPro" id="IPR044876">
    <property type="entry name" value="HRDC_dom_sf"/>
</dbReference>
<dbReference type="PANTHER" id="PTHR47649:SF1">
    <property type="entry name" value="RIBONUCLEASE D"/>
    <property type="match status" value="1"/>
</dbReference>
<dbReference type="Pfam" id="PF18305">
    <property type="entry name" value="DNA_pol_A_exoN"/>
    <property type="match status" value="1"/>
</dbReference>
<protein>
    <submittedName>
        <fullName evidence="2">Unannotated protein</fullName>
    </submittedName>
</protein>
<dbReference type="PROSITE" id="PS50967">
    <property type="entry name" value="HRDC"/>
    <property type="match status" value="1"/>
</dbReference>
<dbReference type="InterPro" id="IPR041605">
    <property type="entry name" value="Exo_C"/>
</dbReference>
<dbReference type="Pfam" id="PF00570">
    <property type="entry name" value="HRDC"/>
    <property type="match status" value="1"/>
</dbReference>
<dbReference type="EMBL" id="CAFBLX010000554">
    <property type="protein sequence ID" value="CAB4936512.1"/>
    <property type="molecule type" value="Genomic_DNA"/>
</dbReference>
<dbReference type="InterPro" id="IPR002121">
    <property type="entry name" value="HRDC_dom"/>
</dbReference>
<dbReference type="InterPro" id="IPR010997">
    <property type="entry name" value="HRDC-like_sf"/>
</dbReference>
<reference evidence="2" key="1">
    <citation type="submission" date="2020-05" db="EMBL/GenBank/DDBJ databases">
        <authorList>
            <person name="Chiriac C."/>
            <person name="Salcher M."/>
            <person name="Ghai R."/>
            <person name="Kavagutti S V."/>
        </authorList>
    </citation>
    <scope>NUCLEOTIDE SEQUENCE</scope>
</reference>
<evidence type="ECO:0000259" key="1">
    <source>
        <dbReference type="PROSITE" id="PS50967"/>
    </source>
</evidence>
<dbReference type="Gene3D" id="1.10.150.80">
    <property type="entry name" value="HRDC domain"/>
    <property type="match status" value="2"/>
</dbReference>